<sequence length="148" mass="16516">MTTTHYSAPKGFDNLFNTSVRWLADHGVNLAGAQTLTVTGRVSGRPQSVPVNPLRLDGHEYLVAPRGTTQWVRNVRVNDAAELRRGRRRRSVRLVEVAPADRAPMIRAYLSKWGWEVGRFLPEGMGTDPDDATLAAHLDDLPVFEIRS</sequence>
<protein>
    <recommendedName>
        <fullName evidence="3">Deazaflavin-dependent nitroreductase</fullName>
    </recommendedName>
</protein>
<dbReference type="SUPFAM" id="SSF50475">
    <property type="entry name" value="FMN-binding split barrel"/>
    <property type="match status" value="1"/>
</dbReference>
<dbReference type="Pfam" id="PF04075">
    <property type="entry name" value="F420H2_quin_red"/>
    <property type="match status" value="1"/>
</dbReference>
<dbReference type="OrthoDB" id="5186446at2"/>
<dbReference type="KEGG" id="gom:D7316_00291"/>
<dbReference type="InterPro" id="IPR004378">
    <property type="entry name" value="F420H2_quin_Rdtase"/>
</dbReference>
<evidence type="ECO:0000313" key="2">
    <source>
        <dbReference type="Proteomes" id="UP000271469"/>
    </source>
</evidence>
<dbReference type="EMBL" id="CP033972">
    <property type="protein sequence ID" value="AZG43722.1"/>
    <property type="molecule type" value="Genomic_DNA"/>
</dbReference>
<dbReference type="Proteomes" id="UP000271469">
    <property type="component" value="Chromosome"/>
</dbReference>
<reference evidence="1 2" key="1">
    <citation type="submission" date="2018-11" db="EMBL/GenBank/DDBJ databases">
        <title>Gordonia insulae sp. nov., isolated from an island soil.</title>
        <authorList>
            <person name="Kim Y.S."/>
            <person name="Kim S.B."/>
        </authorList>
    </citation>
    <scope>NUCLEOTIDE SEQUENCE [LARGE SCALE GENOMIC DNA]</scope>
    <source>
        <strain evidence="1 2">MMS17-SY073</strain>
    </source>
</reference>
<accession>A0A3G8JGS0</accession>
<organism evidence="1 2">
    <name type="scientific">Gordonia insulae</name>
    <dbReference type="NCBI Taxonomy" id="2420509"/>
    <lineage>
        <taxon>Bacteria</taxon>
        <taxon>Bacillati</taxon>
        <taxon>Actinomycetota</taxon>
        <taxon>Actinomycetes</taxon>
        <taxon>Mycobacteriales</taxon>
        <taxon>Gordoniaceae</taxon>
        <taxon>Gordonia</taxon>
    </lineage>
</organism>
<keyword evidence="2" id="KW-1185">Reference proteome</keyword>
<dbReference type="InterPro" id="IPR012349">
    <property type="entry name" value="Split_barrel_FMN-bd"/>
</dbReference>
<dbReference type="GO" id="GO:0016491">
    <property type="term" value="F:oxidoreductase activity"/>
    <property type="evidence" value="ECO:0007669"/>
    <property type="project" value="InterPro"/>
</dbReference>
<evidence type="ECO:0000313" key="1">
    <source>
        <dbReference type="EMBL" id="AZG43722.1"/>
    </source>
</evidence>
<evidence type="ECO:0008006" key="3">
    <source>
        <dbReference type="Google" id="ProtNLM"/>
    </source>
</evidence>
<dbReference type="AlphaFoldDB" id="A0A3G8JGS0"/>
<name>A0A3G8JGS0_9ACTN</name>
<proteinExistence type="predicted"/>
<gene>
    <name evidence="1" type="ORF">D7316_00291</name>
</gene>
<dbReference type="Gene3D" id="2.30.110.10">
    <property type="entry name" value="Electron Transport, Fmn-binding Protein, Chain A"/>
    <property type="match status" value="1"/>
</dbReference>
<dbReference type="RefSeq" id="WP_124706716.1">
    <property type="nucleotide sequence ID" value="NZ_CP033972.1"/>
</dbReference>